<dbReference type="Proteomes" id="UP000003221">
    <property type="component" value="Unassembled WGS sequence"/>
</dbReference>
<feature type="region of interest" description="Disordered" evidence="1">
    <location>
        <begin position="1"/>
        <end position="27"/>
    </location>
</feature>
<accession>G5PYG9</accession>
<dbReference type="AlphaFoldDB" id="G5PYG9"/>
<proteinExistence type="predicted"/>
<protein>
    <submittedName>
        <fullName evidence="2">Uncharacterized protein</fullName>
    </submittedName>
</protein>
<evidence type="ECO:0000256" key="1">
    <source>
        <dbReference type="SAM" id="MobiDB-lite"/>
    </source>
</evidence>
<organism evidence="2 3">
    <name type="scientific">Salmonella enterica subsp. enterica serovar Montevideo str. S5-403</name>
    <dbReference type="NCBI Taxonomy" id="913242"/>
    <lineage>
        <taxon>Bacteria</taxon>
        <taxon>Pseudomonadati</taxon>
        <taxon>Pseudomonadota</taxon>
        <taxon>Gammaproteobacteria</taxon>
        <taxon>Enterobacterales</taxon>
        <taxon>Enterobacteriaceae</taxon>
        <taxon>Salmonella</taxon>
    </lineage>
</organism>
<evidence type="ECO:0000313" key="2">
    <source>
        <dbReference type="EMBL" id="EHC83078.1"/>
    </source>
</evidence>
<feature type="non-terminal residue" evidence="2">
    <location>
        <position position="27"/>
    </location>
</feature>
<sequence length="27" mass="2812">MVSPSGSQGGEIASRESIELSFSTVKQ</sequence>
<evidence type="ECO:0000313" key="3">
    <source>
        <dbReference type="Proteomes" id="UP000003221"/>
    </source>
</evidence>
<gene>
    <name evidence="2" type="ORF">LTSEMON_0452</name>
</gene>
<comment type="caution">
    <text evidence="2">The sequence shown here is derived from an EMBL/GenBank/DDBJ whole genome shotgun (WGS) entry which is preliminary data.</text>
</comment>
<dbReference type="EMBL" id="AFCS01000128">
    <property type="protein sequence ID" value="EHC83078.1"/>
    <property type="molecule type" value="Genomic_DNA"/>
</dbReference>
<reference evidence="2 3" key="1">
    <citation type="journal article" date="2011" name="BMC Genomics">
        <title>Genome sequencing reveals diversification of virulence factor content and possible host adaptation in distinct subpopulations of Salmonella enterica.</title>
        <authorList>
            <person name="den Bakker H.C."/>
            <person name="Moreno Switt A.I."/>
            <person name="Govoni G."/>
            <person name="Cummings C.A."/>
            <person name="Ranieri M.L."/>
            <person name="Degoricija L."/>
            <person name="Hoelzer K."/>
            <person name="Rodriguez-Rivera L.D."/>
            <person name="Brown S."/>
            <person name="Bolchacova E."/>
            <person name="Furtado M.R."/>
            <person name="Wiedmann M."/>
        </authorList>
    </citation>
    <scope>NUCLEOTIDE SEQUENCE [LARGE SCALE GENOMIC DNA]</scope>
    <source>
        <strain evidence="2 3">S5-403</strain>
    </source>
</reference>
<name>G5PYG9_SALMO</name>